<name>A0A1J8PGC3_9AGAM</name>
<organism evidence="2 3">
    <name type="scientific">Rhizopogon vesiculosus</name>
    <dbReference type="NCBI Taxonomy" id="180088"/>
    <lineage>
        <taxon>Eukaryota</taxon>
        <taxon>Fungi</taxon>
        <taxon>Dikarya</taxon>
        <taxon>Basidiomycota</taxon>
        <taxon>Agaricomycotina</taxon>
        <taxon>Agaricomycetes</taxon>
        <taxon>Agaricomycetidae</taxon>
        <taxon>Boletales</taxon>
        <taxon>Suillineae</taxon>
        <taxon>Rhizopogonaceae</taxon>
        <taxon>Rhizopogon</taxon>
    </lineage>
</organism>
<dbReference type="EMBL" id="LVVM01006454">
    <property type="protein sequence ID" value="OJA08045.1"/>
    <property type="molecule type" value="Genomic_DNA"/>
</dbReference>
<keyword evidence="3" id="KW-1185">Reference proteome</keyword>
<dbReference type="STRING" id="180088.A0A1J8PGC3"/>
<feature type="region of interest" description="Disordered" evidence="1">
    <location>
        <begin position="1"/>
        <end position="24"/>
    </location>
</feature>
<accession>A0A1J8PGC3</accession>
<reference evidence="2 3" key="1">
    <citation type="submission" date="2016-03" db="EMBL/GenBank/DDBJ databases">
        <title>Comparative genomics of the ectomycorrhizal sister species Rhizopogon vinicolor and Rhizopogon vesiculosus (Basidiomycota: Boletales) reveals a divergence of the mating type B locus.</title>
        <authorList>
            <person name="Mujic A.B."/>
            <person name="Kuo A."/>
            <person name="Tritt A."/>
            <person name="Lipzen A."/>
            <person name="Chen C."/>
            <person name="Johnson J."/>
            <person name="Sharma A."/>
            <person name="Barry K."/>
            <person name="Grigoriev I.V."/>
            <person name="Spatafora J.W."/>
        </authorList>
    </citation>
    <scope>NUCLEOTIDE SEQUENCE [LARGE SCALE GENOMIC DNA]</scope>
    <source>
        <strain evidence="2 3">AM-OR11-056</strain>
    </source>
</reference>
<proteinExistence type="predicted"/>
<evidence type="ECO:0000256" key="1">
    <source>
        <dbReference type="SAM" id="MobiDB-lite"/>
    </source>
</evidence>
<dbReference type="Proteomes" id="UP000183567">
    <property type="component" value="Unassembled WGS sequence"/>
</dbReference>
<gene>
    <name evidence="2" type="ORF">AZE42_06689</name>
</gene>
<dbReference type="AlphaFoldDB" id="A0A1J8PGC3"/>
<evidence type="ECO:0000313" key="3">
    <source>
        <dbReference type="Proteomes" id="UP000183567"/>
    </source>
</evidence>
<comment type="caution">
    <text evidence="2">The sequence shown here is derived from an EMBL/GenBank/DDBJ whole genome shotgun (WGS) entry which is preliminary data.</text>
</comment>
<protein>
    <submittedName>
        <fullName evidence="2">Uncharacterized protein</fullName>
    </submittedName>
</protein>
<evidence type="ECO:0000313" key="2">
    <source>
        <dbReference type="EMBL" id="OJA08045.1"/>
    </source>
</evidence>
<dbReference type="OrthoDB" id="10006572at2759"/>
<sequence>MRATRVSISREQDSSSPKTLTPQRKHCKLLNDGSSEVWPDNVERIFVQGSSYHFHPQPSNPPHSPPLYQVFESIGNPLGQPTLAVEVIGGTNSWSRTCSVLA</sequence>